<proteinExistence type="inferred from homology"/>
<comment type="caution">
    <text evidence="14">The sequence shown here is derived from an EMBL/GenBank/DDBJ whole genome shotgun (WGS) entry which is preliminary data.</text>
</comment>
<dbReference type="Gene3D" id="3.50.30.40">
    <property type="entry name" value="Ribonuclease E inhibitor RraA/RraA-like"/>
    <property type="match status" value="1"/>
</dbReference>
<evidence type="ECO:0000256" key="2">
    <source>
        <dbReference type="ARBA" id="ARBA00001968"/>
    </source>
</evidence>
<dbReference type="AlphaFoldDB" id="A0A4S4BVE5"/>
<dbReference type="Proteomes" id="UP000310636">
    <property type="component" value="Unassembled WGS sequence"/>
</dbReference>
<evidence type="ECO:0000256" key="7">
    <source>
        <dbReference type="ARBA" id="ARBA00016549"/>
    </source>
</evidence>
<evidence type="ECO:0000256" key="1">
    <source>
        <dbReference type="ARBA" id="ARBA00001342"/>
    </source>
</evidence>
<feature type="binding site" evidence="13">
    <location>
        <begin position="113"/>
        <end position="116"/>
    </location>
    <ligand>
        <name>substrate</name>
    </ligand>
</feature>
<evidence type="ECO:0000256" key="9">
    <source>
        <dbReference type="ARBA" id="ARBA00029596"/>
    </source>
</evidence>
<accession>A0A4S4BVE5</accession>
<keyword evidence="13" id="KW-0479">Metal-binding</keyword>
<keyword evidence="13" id="KW-0460">Magnesium</keyword>
<comment type="catalytic activity">
    <reaction evidence="1">
        <text>4-hydroxy-4-methyl-2-oxoglutarate = 2 pyruvate</text>
        <dbReference type="Rhea" id="RHEA:22748"/>
        <dbReference type="ChEBI" id="CHEBI:15361"/>
        <dbReference type="ChEBI" id="CHEBI:58276"/>
        <dbReference type="EC" id="4.1.3.17"/>
    </reaction>
</comment>
<dbReference type="GO" id="GO:0046872">
    <property type="term" value="F:metal ion binding"/>
    <property type="evidence" value="ECO:0007669"/>
    <property type="project" value="UniProtKB-KW"/>
</dbReference>
<evidence type="ECO:0000256" key="13">
    <source>
        <dbReference type="PIRSR" id="PIRSR605493-1"/>
    </source>
</evidence>
<dbReference type="GO" id="GO:0008948">
    <property type="term" value="F:oxaloacetate decarboxylase activity"/>
    <property type="evidence" value="ECO:0007669"/>
    <property type="project" value="UniProtKB-EC"/>
</dbReference>
<comment type="function">
    <text evidence="8">Catalyzes the aldol cleavage of 4-hydroxy-4-methyl-2-oxoglutarate (HMG) into 2 molecules of pyruvate. Also contains a secondary oxaloacetate (OAA) decarboxylase activity due to the common pyruvate enolate transition state formed following C-C bond cleavage in the retro-aldol and decarboxylation reactions.</text>
</comment>
<dbReference type="SUPFAM" id="SSF89562">
    <property type="entry name" value="RraA-like"/>
    <property type="match status" value="1"/>
</dbReference>
<organism evidence="14 15">
    <name type="scientific">Cohnella fermenti</name>
    <dbReference type="NCBI Taxonomy" id="2565925"/>
    <lineage>
        <taxon>Bacteria</taxon>
        <taxon>Bacillati</taxon>
        <taxon>Bacillota</taxon>
        <taxon>Bacilli</taxon>
        <taxon>Bacillales</taxon>
        <taxon>Paenibacillaceae</taxon>
        <taxon>Cohnella</taxon>
    </lineage>
</organism>
<dbReference type="Pfam" id="PF03737">
    <property type="entry name" value="RraA-like"/>
    <property type="match status" value="1"/>
</dbReference>
<comment type="cofactor">
    <cofactor evidence="2">
        <name>a divalent metal cation</name>
        <dbReference type="ChEBI" id="CHEBI:60240"/>
    </cofactor>
</comment>
<reference evidence="14 15" key="1">
    <citation type="submission" date="2019-04" db="EMBL/GenBank/DDBJ databases">
        <title>Cohnella sp. nov. isolated from preserved vegetables.</title>
        <authorList>
            <person name="Lin S.-Y."/>
            <person name="Hung M.-H."/>
            <person name="Young C.-C."/>
        </authorList>
    </citation>
    <scope>NUCLEOTIDE SEQUENCE [LARGE SCALE GENOMIC DNA]</scope>
    <source>
        <strain evidence="14 15">CC-MHH1044</strain>
    </source>
</reference>
<dbReference type="EC" id="4.1.1.112" evidence="6"/>
<evidence type="ECO:0000256" key="12">
    <source>
        <dbReference type="ARBA" id="ARBA00047973"/>
    </source>
</evidence>
<dbReference type="PANTHER" id="PTHR33254">
    <property type="entry name" value="4-HYDROXY-4-METHYL-2-OXOGLUTARATE ALDOLASE 3-RELATED"/>
    <property type="match status" value="1"/>
</dbReference>
<evidence type="ECO:0000256" key="10">
    <source>
        <dbReference type="ARBA" id="ARBA00030169"/>
    </source>
</evidence>
<name>A0A4S4BVE5_9BACL</name>
<dbReference type="RefSeq" id="WP_136370217.1">
    <property type="nucleotide sequence ID" value="NZ_SSOB01000014.1"/>
</dbReference>
<gene>
    <name evidence="14" type="ORF">E6C55_12920</name>
</gene>
<protein>
    <recommendedName>
        <fullName evidence="7">Putative 4-hydroxy-4-methyl-2-oxoglutarate aldolase</fullName>
        <ecNumber evidence="6">4.1.1.112</ecNumber>
        <ecNumber evidence="5">4.1.3.17</ecNumber>
    </recommendedName>
    <alternativeName>
        <fullName evidence="11">Oxaloacetate decarboxylase</fullName>
    </alternativeName>
    <alternativeName>
        <fullName evidence="9">Regulator of ribonuclease activity homolog</fullName>
    </alternativeName>
    <alternativeName>
        <fullName evidence="10">RraA-like protein</fullName>
    </alternativeName>
</protein>
<dbReference type="CDD" id="cd16841">
    <property type="entry name" value="RraA_family"/>
    <property type="match status" value="1"/>
</dbReference>
<evidence type="ECO:0000256" key="5">
    <source>
        <dbReference type="ARBA" id="ARBA00012213"/>
    </source>
</evidence>
<feature type="binding site" evidence="13">
    <location>
        <position position="135"/>
    </location>
    <ligand>
        <name>substrate</name>
    </ligand>
</feature>
<comment type="cofactor">
    <cofactor evidence="13">
        <name>Mg(2+)</name>
        <dbReference type="ChEBI" id="CHEBI:18420"/>
    </cofactor>
</comment>
<dbReference type="PANTHER" id="PTHR33254:SF4">
    <property type="entry name" value="4-HYDROXY-4-METHYL-2-OXOGLUTARATE ALDOLASE 3-RELATED"/>
    <property type="match status" value="1"/>
</dbReference>
<keyword evidence="15" id="KW-1185">Reference proteome</keyword>
<evidence type="ECO:0000256" key="4">
    <source>
        <dbReference type="ARBA" id="ARBA00011233"/>
    </source>
</evidence>
<sequence>MDLEQLKAERGTKALAPLPITERELCDRFEQTFTAAVNDVLRERGLLYQVLPAGILPLKDEMKVCGIAFTVKGSKNLTLESEMEQRARMLEEIGPGSVVVWDTSGDDESAQWGEVMTMASQRRGCRGAIVDGGVRDTNKVLEQDFPVFCKYRTSNGMLGRFRMIGWQMPIQIGGVFIYPGDVVFGDIDGVIVVPRAMAYEVLLKAEHIKENEKAIKQMVLDGLTPTEVIKKGGYF</sequence>
<dbReference type="InterPro" id="IPR005493">
    <property type="entry name" value="RraA/RraA-like"/>
</dbReference>
<evidence type="ECO:0000256" key="3">
    <source>
        <dbReference type="ARBA" id="ARBA00008621"/>
    </source>
</evidence>
<comment type="catalytic activity">
    <reaction evidence="12">
        <text>oxaloacetate + H(+) = pyruvate + CO2</text>
        <dbReference type="Rhea" id="RHEA:15641"/>
        <dbReference type="ChEBI" id="CHEBI:15361"/>
        <dbReference type="ChEBI" id="CHEBI:15378"/>
        <dbReference type="ChEBI" id="CHEBI:16452"/>
        <dbReference type="ChEBI" id="CHEBI:16526"/>
        <dbReference type="EC" id="4.1.1.112"/>
    </reaction>
</comment>
<dbReference type="GO" id="GO:0047443">
    <property type="term" value="F:4-hydroxy-4-methyl-2-oxoglutarate aldolase activity"/>
    <property type="evidence" value="ECO:0007669"/>
    <property type="project" value="UniProtKB-EC"/>
</dbReference>
<evidence type="ECO:0000256" key="8">
    <source>
        <dbReference type="ARBA" id="ARBA00025046"/>
    </source>
</evidence>
<comment type="subunit">
    <text evidence="4">Homotrimer.</text>
</comment>
<dbReference type="EMBL" id="SSOB01000014">
    <property type="protein sequence ID" value="THF79111.1"/>
    <property type="molecule type" value="Genomic_DNA"/>
</dbReference>
<dbReference type="InterPro" id="IPR036704">
    <property type="entry name" value="RraA/RraA-like_sf"/>
</dbReference>
<feature type="binding site" evidence="13">
    <location>
        <position position="136"/>
    </location>
    <ligand>
        <name>Mg(2+)</name>
        <dbReference type="ChEBI" id="CHEBI:18420"/>
    </ligand>
</feature>
<evidence type="ECO:0000313" key="15">
    <source>
        <dbReference type="Proteomes" id="UP000310636"/>
    </source>
</evidence>
<dbReference type="EC" id="4.1.3.17" evidence="5"/>
<dbReference type="OrthoDB" id="9784786at2"/>
<comment type="similarity">
    <text evidence="3">Belongs to the class II aldolase/RraA-like family.</text>
</comment>
<evidence type="ECO:0000256" key="11">
    <source>
        <dbReference type="ARBA" id="ARBA00032305"/>
    </source>
</evidence>
<evidence type="ECO:0000313" key="14">
    <source>
        <dbReference type="EMBL" id="THF79111.1"/>
    </source>
</evidence>
<evidence type="ECO:0000256" key="6">
    <source>
        <dbReference type="ARBA" id="ARBA00012947"/>
    </source>
</evidence>